<keyword evidence="1" id="KW-1133">Transmembrane helix</keyword>
<dbReference type="InterPro" id="IPR046166">
    <property type="entry name" value="DUF6168"/>
</dbReference>
<dbReference type="EMBL" id="FQYU01000001">
    <property type="protein sequence ID" value="SHI50776.1"/>
    <property type="molecule type" value="Genomic_DNA"/>
</dbReference>
<protein>
    <submittedName>
        <fullName evidence="2">Uncharacterized protein</fullName>
    </submittedName>
</protein>
<dbReference type="AlphaFoldDB" id="A0A1M6BPZ5"/>
<evidence type="ECO:0000313" key="3">
    <source>
        <dbReference type="Proteomes" id="UP000184543"/>
    </source>
</evidence>
<sequence>MALLKTVLLYIVVFTFVGATSYFLHNWALNDTQMGFHALLRKAYLFHGLFSLSVLIAFRLTAGFDSIFPQLGFIYIGSVVLKITVFTAMFYPQLMGDQAISRFYRASLLVPMAIFLILEVLFVIKILQRKES</sequence>
<evidence type="ECO:0000313" key="2">
    <source>
        <dbReference type="EMBL" id="SHI50776.1"/>
    </source>
</evidence>
<reference evidence="3" key="1">
    <citation type="submission" date="2016-11" db="EMBL/GenBank/DDBJ databases">
        <authorList>
            <person name="Varghese N."/>
            <person name="Submissions S."/>
        </authorList>
    </citation>
    <scope>NUCLEOTIDE SEQUENCE [LARGE SCALE GENOMIC DNA]</scope>
    <source>
        <strain evidence="3">DSM 19858</strain>
    </source>
</reference>
<dbReference type="Pfam" id="PF19665">
    <property type="entry name" value="DUF6168"/>
    <property type="match status" value="1"/>
</dbReference>
<evidence type="ECO:0000256" key="1">
    <source>
        <dbReference type="SAM" id="Phobius"/>
    </source>
</evidence>
<dbReference type="Proteomes" id="UP000184543">
    <property type="component" value="Unassembled WGS sequence"/>
</dbReference>
<name>A0A1M6BPZ5_9FLAO</name>
<feature type="transmembrane region" description="Helical" evidence="1">
    <location>
        <begin position="103"/>
        <end position="124"/>
    </location>
</feature>
<keyword evidence="3" id="KW-1185">Reference proteome</keyword>
<gene>
    <name evidence="2" type="ORF">SAMN04488513_101496</name>
</gene>
<feature type="transmembrane region" description="Helical" evidence="1">
    <location>
        <begin position="44"/>
        <end position="61"/>
    </location>
</feature>
<dbReference type="OrthoDB" id="1179143at2"/>
<keyword evidence="1" id="KW-0472">Membrane</keyword>
<feature type="transmembrane region" description="Helical" evidence="1">
    <location>
        <begin position="7"/>
        <end position="24"/>
    </location>
</feature>
<accession>A0A1M6BPZ5</accession>
<keyword evidence="1" id="KW-0812">Transmembrane</keyword>
<proteinExistence type="predicted"/>
<organism evidence="2 3">
    <name type="scientific">Pseudozobellia thermophila</name>
    <dbReference type="NCBI Taxonomy" id="192903"/>
    <lineage>
        <taxon>Bacteria</taxon>
        <taxon>Pseudomonadati</taxon>
        <taxon>Bacteroidota</taxon>
        <taxon>Flavobacteriia</taxon>
        <taxon>Flavobacteriales</taxon>
        <taxon>Flavobacteriaceae</taxon>
        <taxon>Pseudozobellia</taxon>
    </lineage>
</organism>
<feature type="transmembrane region" description="Helical" evidence="1">
    <location>
        <begin position="73"/>
        <end position="91"/>
    </location>
</feature>
<dbReference type="STRING" id="192903.SAMN04488513_101496"/>